<organism evidence="3 4">
    <name type="scientific">Artemia franciscana</name>
    <name type="common">Brine shrimp</name>
    <name type="synonym">Artemia sanfranciscana</name>
    <dbReference type="NCBI Taxonomy" id="6661"/>
    <lineage>
        <taxon>Eukaryota</taxon>
        <taxon>Metazoa</taxon>
        <taxon>Ecdysozoa</taxon>
        <taxon>Arthropoda</taxon>
        <taxon>Crustacea</taxon>
        <taxon>Branchiopoda</taxon>
        <taxon>Anostraca</taxon>
        <taxon>Artemiidae</taxon>
        <taxon>Artemia</taxon>
    </lineage>
</organism>
<feature type="compositionally biased region" description="Low complexity" evidence="1">
    <location>
        <begin position="203"/>
        <end position="212"/>
    </location>
</feature>
<evidence type="ECO:0000256" key="2">
    <source>
        <dbReference type="SAM" id="SignalP"/>
    </source>
</evidence>
<proteinExistence type="predicted"/>
<dbReference type="InterPro" id="IPR013320">
    <property type="entry name" value="ConA-like_dom_sf"/>
</dbReference>
<reference evidence="3" key="1">
    <citation type="submission" date="2023-07" db="EMBL/GenBank/DDBJ databases">
        <title>Chromosome-level genome assembly of Artemia franciscana.</title>
        <authorList>
            <person name="Jo E."/>
        </authorList>
    </citation>
    <scope>NUCLEOTIDE SEQUENCE</scope>
    <source>
        <tissue evidence="3">Whole body</tissue>
    </source>
</reference>
<dbReference type="EMBL" id="JAVRJZ010000017">
    <property type="protein sequence ID" value="KAK2709902.1"/>
    <property type="molecule type" value="Genomic_DNA"/>
</dbReference>
<evidence type="ECO:0000256" key="1">
    <source>
        <dbReference type="SAM" id="MobiDB-lite"/>
    </source>
</evidence>
<comment type="caution">
    <text evidence="3">The sequence shown here is derived from an EMBL/GenBank/DDBJ whole genome shotgun (WGS) entry which is preliminary data.</text>
</comment>
<keyword evidence="4" id="KW-1185">Reference proteome</keyword>
<dbReference type="AlphaFoldDB" id="A0AA88KYW6"/>
<feature type="signal peptide" evidence="2">
    <location>
        <begin position="1"/>
        <end position="16"/>
    </location>
</feature>
<feature type="region of interest" description="Disordered" evidence="1">
    <location>
        <begin position="203"/>
        <end position="353"/>
    </location>
</feature>
<gene>
    <name evidence="3" type="ORF">QYM36_013550</name>
</gene>
<feature type="chain" id="PRO_5041743511" evidence="2">
    <location>
        <begin position="17"/>
        <end position="683"/>
    </location>
</feature>
<sequence length="683" mass="75650">MEKLLLLTICLGLVKGDVYEEFGEFPTSVWYDDAPSIYFPTWSKEHYSGYPLPPPDDKTLIEMVRADTTDETLPAYLRSVPFYLDGENDMRIRYWLRSANAGGSKLRVQISGPDGRTVTIKTIQSSSDYNNNFVEESILLPTRTDGQYSIIIQGEREVTDEGGVGIGAIYLIGSNFVEPTTTTLRTTVTDGMVSNFTTEWTESTELTDSTSENYFSSTPDTEITDTTEEETYPSSSDTTLDSSDIPTESPTSETTYETDSTSEENLTSTPDIEATDATDEETYPSPSETATPDYSDFPTESSTSGPVSSTYSTDYPTEEFTESSTVQVETTKPSTVQTEPTTELTTPAPNGPIVYNFTTNNNNGWSPSRRNGAYWLLSNNNEMVPSSYETLFRLYREQFYTGPVPLTSPFFQITQEKVEVEIEFWGNGNRDNNARLHFFTKDSFNNISADPFFDMSTFVNRPSTSMVKVSTSFMGNVGDELQLMVQAALGQSKDSTIAISYLKITGVIEVSYPGSSGALDDRGWTQGESSGCHWLVIHSSDEGRLEGVPPFSGTALGVDRYISRPGMATIESPLIQNSDFRQEIRMTFYLRGQTSCPADLTLRVKTSHGVLDDVPFLDTRSFSTTELTDWISVTADLPPSASPFQVVIEALVGYEPRNTILISELWLTTYAADGSVVDEKALF</sequence>
<feature type="compositionally biased region" description="Acidic residues" evidence="1">
    <location>
        <begin position="273"/>
        <end position="282"/>
    </location>
</feature>
<name>A0AA88KYW6_ARTSF</name>
<keyword evidence="2" id="KW-0732">Signal</keyword>
<dbReference type="Proteomes" id="UP001187531">
    <property type="component" value="Unassembled WGS sequence"/>
</dbReference>
<feature type="compositionally biased region" description="Low complexity" evidence="1">
    <location>
        <begin position="338"/>
        <end position="347"/>
    </location>
</feature>
<feature type="compositionally biased region" description="Low complexity" evidence="1">
    <location>
        <begin position="234"/>
        <end position="259"/>
    </location>
</feature>
<feature type="compositionally biased region" description="Acidic residues" evidence="1">
    <location>
        <begin position="222"/>
        <end position="231"/>
    </location>
</feature>
<accession>A0AA88KYW6</accession>
<feature type="compositionally biased region" description="Polar residues" evidence="1">
    <location>
        <begin position="322"/>
        <end position="337"/>
    </location>
</feature>
<protein>
    <submittedName>
        <fullName evidence="3">Uncharacterized protein</fullName>
    </submittedName>
</protein>
<dbReference type="Gene3D" id="2.60.120.200">
    <property type="match status" value="1"/>
</dbReference>
<feature type="compositionally biased region" description="Low complexity" evidence="1">
    <location>
        <begin position="299"/>
        <end position="313"/>
    </location>
</feature>
<dbReference type="SUPFAM" id="SSF49899">
    <property type="entry name" value="Concanavalin A-like lectins/glucanases"/>
    <property type="match status" value="1"/>
</dbReference>
<evidence type="ECO:0000313" key="4">
    <source>
        <dbReference type="Proteomes" id="UP001187531"/>
    </source>
</evidence>
<evidence type="ECO:0000313" key="3">
    <source>
        <dbReference type="EMBL" id="KAK2709902.1"/>
    </source>
</evidence>